<proteinExistence type="predicted"/>
<dbReference type="PATRIC" id="fig|717774.3.peg.309"/>
<dbReference type="eggNOG" id="ENOG502ZRTS">
    <property type="taxonomic scope" value="Bacteria"/>
</dbReference>
<reference evidence="1 2" key="1">
    <citation type="journal article" date="2012" name="Stand. Genomic Sci.">
        <title>Complete genome sequence of the melanogenic marine bacterium Marinomonas mediterranea type strain (MMB-1(T)).</title>
        <authorList>
            <person name="Lucas-Elio P."/>
            <person name="Goodwin L."/>
            <person name="Woyke T."/>
            <person name="Pitluck S."/>
            <person name="Nolan M."/>
            <person name="Kyrpides N.C."/>
            <person name="Detter J.C."/>
            <person name="Copeland A."/>
            <person name="Teshima H."/>
            <person name="Bruce D."/>
            <person name="Detter C."/>
            <person name="Tapia R."/>
            <person name="Han S."/>
            <person name="Land M.L."/>
            <person name="Ivanova N."/>
            <person name="Mikhailova N."/>
            <person name="Johnston A.W."/>
            <person name="Sanchez-Amat A."/>
        </authorList>
    </citation>
    <scope>NUCLEOTIDE SEQUENCE [LARGE SCALE GENOMIC DNA]</scope>
    <source>
        <strain evidence="2">ATCC 700492 / JCM 21426 / NBRC 103028 / MMB-1</strain>
    </source>
</reference>
<dbReference type="HOGENOM" id="CLU_2046882_0_0_6"/>
<dbReference type="KEGG" id="mme:Marme_0301"/>
<dbReference type="STRING" id="717774.Marme_0301"/>
<gene>
    <name evidence="1" type="ordered locus">Marme_0301</name>
</gene>
<accession>F2JXV5</accession>
<dbReference type="RefSeq" id="WP_013659510.1">
    <property type="nucleotide sequence ID" value="NC_015276.1"/>
</dbReference>
<sequence>MFKSKAIMTAILVFLSWCKETGADTFVDVAISNKRVQCESTAVLIEQSKRYLLDDNIAVLSQSCGVENKMVAFVCGSPMNQIHIFKIKEKDLLKAQEKGFVLVSNMPDGYKYVDCDSLNK</sequence>
<dbReference type="AlphaFoldDB" id="F2JXV5"/>
<evidence type="ECO:0000313" key="1">
    <source>
        <dbReference type="EMBL" id="ADZ89604.1"/>
    </source>
</evidence>
<dbReference type="EMBL" id="CP002583">
    <property type="protein sequence ID" value="ADZ89604.1"/>
    <property type="molecule type" value="Genomic_DNA"/>
</dbReference>
<protein>
    <submittedName>
        <fullName evidence="1">Uncharacterized protein</fullName>
    </submittedName>
</protein>
<dbReference type="Proteomes" id="UP000001062">
    <property type="component" value="Chromosome"/>
</dbReference>
<name>F2JXV5_MARM1</name>
<keyword evidence="2" id="KW-1185">Reference proteome</keyword>
<organism evidence="1 2">
    <name type="scientific">Marinomonas mediterranea (strain ATCC 700492 / JCM 21426 / NBRC 103028 / MMB-1)</name>
    <dbReference type="NCBI Taxonomy" id="717774"/>
    <lineage>
        <taxon>Bacteria</taxon>
        <taxon>Pseudomonadati</taxon>
        <taxon>Pseudomonadota</taxon>
        <taxon>Gammaproteobacteria</taxon>
        <taxon>Oceanospirillales</taxon>
        <taxon>Oceanospirillaceae</taxon>
        <taxon>Marinomonas</taxon>
    </lineage>
</organism>
<evidence type="ECO:0000313" key="2">
    <source>
        <dbReference type="Proteomes" id="UP000001062"/>
    </source>
</evidence>